<comment type="caution">
    <text evidence="1">The sequence shown here is derived from an EMBL/GenBank/DDBJ whole genome shotgun (WGS) entry which is preliminary data.</text>
</comment>
<dbReference type="Proteomes" id="UP000541610">
    <property type="component" value="Unassembled WGS sequence"/>
</dbReference>
<sequence>MFGHQVLFTQPYKKRAKARLRLDGWFTTLEEAEDFVGKLRSLTKRTEKSLTLADGPTRTCWAPSLETMSECQGSCTEHSKDSFCHVCPKMKGFDP</sequence>
<reference evidence="1 2" key="1">
    <citation type="submission" date="2020-04" db="EMBL/GenBank/DDBJ databases">
        <title>Perkinsus olseni comparative genomics.</title>
        <authorList>
            <person name="Bogema D.R."/>
        </authorList>
    </citation>
    <scope>NUCLEOTIDE SEQUENCE [LARGE SCALE GENOMIC DNA]</scope>
    <source>
        <strain evidence="1">00978-12</strain>
    </source>
</reference>
<gene>
    <name evidence="1" type="ORF">FOZ60_004346</name>
</gene>
<accession>A0A7J6NT61</accession>
<evidence type="ECO:0000313" key="1">
    <source>
        <dbReference type="EMBL" id="KAF4687079.1"/>
    </source>
</evidence>
<dbReference type="EMBL" id="JABANP010000198">
    <property type="protein sequence ID" value="KAF4687079.1"/>
    <property type="molecule type" value="Genomic_DNA"/>
</dbReference>
<dbReference type="OrthoDB" id="10532730at2759"/>
<name>A0A7J6NT61_PEROL</name>
<organism evidence="1 2">
    <name type="scientific">Perkinsus olseni</name>
    <name type="common">Perkinsus atlanticus</name>
    <dbReference type="NCBI Taxonomy" id="32597"/>
    <lineage>
        <taxon>Eukaryota</taxon>
        <taxon>Sar</taxon>
        <taxon>Alveolata</taxon>
        <taxon>Perkinsozoa</taxon>
        <taxon>Perkinsea</taxon>
        <taxon>Perkinsida</taxon>
        <taxon>Perkinsidae</taxon>
        <taxon>Perkinsus</taxon>
    </lineage>
</organism>
<protein>
    <submittedName>
        <fullName evidence="1">Uncharacterized protein</fullName>
    </submittedName>
</protein>
<dbReference type="AlphaFoldDB" id="A0A7J6NT61"/>
<evidence type="ECO:0000313" key="2">
    <source>
        <dbReference type="Proteomes" id="UP000541610"/>
    </source>
</evidence>
<proteinExistence type="predicted"/>